<sequence length="107" mass="11796">MEVAGTPEFIVLVVGPNTFGNIVYLSSRGFSVLLGQLLSSIAPLKHRVPQGSILGPFYSDCTCSLWGPFSRNIMCHSIFMWQRLGVSSIKILQIPVSREVFKEHGCP</sequence>
<evidence type="ECO:0000313" key="2">
    <source>
        <dbReference type="Proteomes" id="UP001482620"/>
    </source>
</evidence>
<dbReference type="EMBL" id="JAHRIQ010016762">
    <property type="protein sequence ID" value="MEQ2226908.1"/>
    <property type="molecule type" value="Genomic_DNA"/>
</dbReference>
<protein>
    <submittedName>
        <fullName evidence="1">Uncharacterized protein</fullName>
    </submittedName>
</protein>
<proteinExistence type="predicted"/>
<reference evidence="1 2" key="1">
    <citation type="submission" date="2021-06" db="EMBL/GenBank/DDBJ databases">
        <authorList>
            <person name="Palmer J.M."/>
        </authorList>
    </citation>
    <scope>NUCLEOTIDE SEQUENCE [LARGE SCALE GENOMIC DNA]</scope>
    <source>
        <strain evidence="2">if_2019</strain>
        <tissue evidence="1">Muscle</tissue>
    </source>
</reference>
<accession>A0ABV0T216</accession>
<gene>
    <name evidence="1" type="ORF">ILYODFUR_032221</name>
</gene>
<comment type="caution">
    <text evidence="1">The sequence shown here is derived from an EMBL/GenBank/DDBJ whole genome shotgun (WGS) entry which is preliminary data.</text>
</comment>
<dbReference type="Proteomes" id="UP001482620">
    <property type="component" value="Unassembled WGS sequence"/>
</dbReference>
<evidence type="ECO:0000313" key="1">
    <source>
        <dbReference type="EMBL" id="MEQ2226908.1"/>
    </source>
</evidence>
<name>A0ABV0T216_9TELE</name>
<organism evidence="1 2">
    <name type="scientific">Ilyodon furcidens</name>
    <name type="common">goldbreast splitfin</name>
    <dbReference type="NCBI Taxonomy" id="33524"/>
    <lineage>
        <taxon>Eukaryota</taxon>
        <taxon>Metazoa</taxon>
        <taxon>Chordata</taxon>
        <taxon>Craniata</taxon>
        <taxon>Vertebrata</taxon>
        <taxon>Euteleostomi</taxon>
        <taxon>Actinopterygii</taxon>
        <taxon>Neopterygii</taxon>
        <taxon>Teleostei</taxon>
        <taxon>Neoteleostei</taxon>
        <taxon>Acanthomorphata</taxon>
        <taxon>Ovalentaria</taxon>
        <taxon>Atherinomorphae</taxon>
        <taxon>Cyprinodontiformes</taxon>
        <taxon>Goodeidae</taxon>
        <taxon>Ilyodon</taxon>
    </lineage>
</organism>
<keyword evidence="2" id="KW-1185">Reference proteome</keyword>